<organism evidence="2 3">
    <name type="scientific">Synaphobranchus kaupii</name>
    <name type="common">Kaup's arrowtooth eel</name>
    <dbReference type="NCBI Taxonomy" id="118154"/>
    <lineage>
        <taxon>Eukaryota</taxon>
        <taxon>Metazoa</taxon>
        <taxon>Chordata</taxon>
        <taxon>Craniata</taxon>
        <taxon>Vertebrata</taxon>
        <taxon>Euteleostomi</taxon>
        <taxon>Actinopterygii</taxon>
        <taxon>Neopterygii</taxon>
        <taxon>Teleostei</taxon>
        <taxon>Anguilliformes</taxon>
        <taxon>Synaphobranchidae</taxon>
        <taxon>Synaphobranchus</taxon>
    </lineage>
</organism>
<evidence type="ECO:0000313" key="2">
    <source>
        <dbReference type="EMBL" id="KAJ8361615.1"/>
    </source>
</evidence>
<gene>
    <name evidence="2" type="ORF">SKAU_G00181400</name>
</gene>
<accession>A0A9Q1FME7</accession>
<feature type="compositionally biased region" description="Pro residues" evidence="1">
    <location>
        <begin position="11"/>
        <end position="27"/>
    </location>
</feature>
<reference evidence="2" key="1">
    <citation type="journal article" date="2023" name="Science">
        <title>Genome structures resolve the early diversification of teleost fishes.</title>
        <authorList>
            <person name="Parey E."/>
            <person name="Louis A."/>
            <person name="Montfort J."/>
            <person name="Bouchez O."/>
            <person name="Roques C."/>
            <person name="Iampietro C."/>
            <person name="Lluch J."/>
            <person name="Castinel A."/>
            <person name="Donnadieu C."/>
            <person name="Desvignes T."/>
            <person name="Floi Bucao C."/>
            <person name="Jouanno E."/>
            <person name="Wen M."/>
            <person name="Mejri S."/>
            <person name="Dirks R."/>
            <person name="Jansen H."/>
            <person name="Henkel C."/>
            <person name="Chen W.J."/>
            <person name="Zahm M."/>
            <person name="Cabau C."/>
            <person name="Klopp C."/>
            <person name="Thompson A.W."/>
            <person name="Robinson-Rechavi M."/>
            <person name="Braasch I."/>
            <person name="Lecointre G."/>
            <person name="Bobe J."/>
            <person name="Postlethwait J.H."/>
            <person name="Berthelot C."/>
            <person name="Roest Crollius H."/>
            <person name="Guiguen Y."/>
        </authorList>
    </citation>
    <scope>NUCLEOTIDE SEQUENCE</scope>
    <source>
        <strain evidence="2">WJC10195</strain>
    </source>
</reference>
<keyword evidence="3" id="KW-1185">Reference proteome</keyword>
<comment type="caution">
    <text evidence="2">The sequence shown here is derived from an EMBL/GenBank/DDBJ whole genome shotgun (WGS) entry which is preliminary data.</text>
</comment>
<protein>
    <submittedName>
        <fullName evidence="2">Uncharacterized protein</fullName>
    </submittedName>
</protein>
<sequence length="79" mass="8384">MTKNSVTALPVPEPPNPPPSPSCPQSPPSQEVRQTAQEERAASPTDDCHLWTPAGEQVGGTSKYTGRIKPAKPPLPETN</sequence>
<evidence type="ECO:0000313" key="3">
    <source>
        <dbReference type="Proteomes" id="UP001152622"/>
    </source>
</evidence>
<feature type="compositionally biased region" description="Basic and acidic residues" evidence="1">
    <location>
        <begin position="36"/>
        <end position="49"/>
    </location>
</feature>
<name>A0A9Q1FME7_SYNKA</name>
<dbReference type="EMBL" id="JAINUF010000005">
    <property type="protein sequence ID" value="KAJ8361615.1"/>
    <property type="molecule type" value="Genomic_DNA"/>
</dbReference>
<feature type="region of interest" description="Disordered" evidence="1">
    <location>
        <begin position="1"/>
        <end position="79"/>
    </location>
</feature>
<evidence type="ECO:0000256" key="1">
    <source>
        <dbReference type="SAM" id="MobiDB-lite"/>
    </source>
</evidence>
<proteinExistence type="predicted"/>
<dbReference type="AlphaFoldDB" id="A0A9Q1FME7"/>
<dbReference type="Proteomes" id="UP001152622">
    <property type="component" value="Chromosome 5"/>
</dbReference>